<organism evidence="1 2">
    <name type="scientific">Jimgerdemannia flammicorona</name>
    <dbReference type="NCBI Taxonomy" id="994334"/>
    <lineage>
        <taxon>Eukaryota</taxon>
        <taxon>Fungi</taxon>
        <taxon>Fungi incertae sedis</taxon>
        <taxon>Mucoromycota</taxon>
        <taxon>Mucoromycotina</taxon>
        <taxon>Endogonomycetes</taxon>
        <taxon>Endogonales</taxon>
        <taxon>Endogonaceae</taxon>
        <taxon>Jimgerdemannia</taxon>
    </lineage>
</organism>
<dbReference type="EMBL" id="RBNJ01017929">
    <property type="protein sequence ID" value="RUS23938.1"/>
    <property type="molecule type" value="Genomic_DNA"/>
</dbReference>
<reference evidence="1 2" key="1">
    <citation type="journal article" date="2018" name="New Phytol.">
        <title>Phylogenomics of Endogonaceae and evolution of mycorrhizas within Mucoromycota.</title>
        <authorList>
            <person name="Chang Y."/>
            <person name="Desiro A."/>
            <person name="Na H."/>
            <person name="Sandor L."/>
            <person name="Lipzen A."/>
            <person name="Clum A."/>
            <person name="Barry K."/>
            <person name="Grigoriev I.V."/>
            <person name="Martin F.M."/>
            <person name="Stajich J.E."/>
            <person name="Smith M.E."/>
            <person name="Bonito G."/>
            <person name="Spatafora J.W."/>
        </authorList>
    </citation>
    <scope>NUCLEOTIDE SEQUENCE [LARGE SCALE GENOMIC DNA]</scope>
    <source>
        <strain evidence="1 2">AD002</strain>
    </source>
</reference>
<name>A0A433Q2F5_9FUNG</name>
<comment type="caution">
    <text evidence="1">The sequence shown here is derived from an EMBL/GenBank/DDBJ whole genome shotgun (WGS) entry which is preliminary data.</text>
</comment>
<keyword evidence="2" id="KW-1185">Reference proteome</keyword>
<dbReference type="Proteomes" id="UP000274822">
    <property type="component" value="Unassembled WGS sequence"/>
</dbReference>
<evidence type="ECO:0000313" key="1">
    <source>
        <dbReference type="EMBL" id="RUS23938.1"/>
    </source>
</evidence>
<evidence type="ECO:0000313" key="2">
    <source>
        <dbReference type="Proteomes" id="UP000274822"/>
    </source>
</evidence>
<proteinExistence type="predicted"/>
<dbReference type="AlphaFoldDB" id="A0A433Q2F5"/>
<gene>
    <name evidence="1" type="ORF">BC938DRAFT_474371</name>
</gene>
<accession>A0A433Q2F5</accession>
<sequence length="183" mass="20747">MKSAQRFIKEVIPRTPLIVGTVVQHYKNGACRVNWICVYRSWFSRSPPAPSWDLKFHLFINVIKDFIARGKTSTIEEVQAMNNYPVPLPDFVISTPVVVPSSYRIRAGNLLEPLFAPYDDLLGWDWRHGEEGEDTPQITGEWLDLDEGMERAHEEKAAHGGKTIKNIGGKGRGEDGKWETVVL</sequence>
<feature type="non-terminal residue" evidence="1">
    <location>
        <position position="183"/>
    </location>
</feature>
<protein>
    <submittedName>
        <fullName evidence="1">Uncharacterized protein</fullName>
    </submittedName>
</protein>